<proteinExistence type="predicted"/>
<gene>
    <name evidence="3" type="ORF">PM001_LOCUS7278</name>
</gene>
<evidence type="ECO:0000256" key="1">
    <source>
        <dbReference type="SAM" id="MobiDB-lite"/>
    </source>
</evidence>
<feature type="compositionally biased region" description="Low complexity" evidence="1">
    <location>
        <begin position="59"/>
        <end position="68"/>
    </location>
</feature>
<evidence type="ECO:0000256" key="2">
    <source>
        <dbReference type="SAM" id="Phobius"/>
    </source>
</evidence>
<accession>A0AAV1TLF1</accession>
<name>A0AAV1TLF1_9STRA</name>
<evidence type="ECO:0008006" key="5">
    <source>
        <dbReference type="Google" id="ProtNLM"/>
    </source>
</evidence>
<dbReference type="AlphaFoldDB" id="A0AAV1TLF1"/>
<sequence>MFDTDRTPRTSNGYDRARADGESDVTALHYCNKSLYASLIVLSLILVAVGVTLGVLSNSSQSSNVTSTPAEHDTSSGTQDNTHVSFDNFTHMNLNGTKSVQTDEEVDEELTATSGSLPLVAVEDIDADYPVVQWDTFNDSGSAVDAMIGEVSSQLSSSPSSDKYSSDVGVTLAIDPGTAPAITPVKASDGFSAVASVKASAASSAIASGAAPAKASAASSAVASGAAPATSLTTANTGRTTATVAATTSAKGATGVATTPATAAAATAAKDPAPTIVESTLPDSLEETLSYSVVDYDWKDASQWEYASGSAVSRTSDMITSGGIRLTPENSAEPIRTIEGWSGEKVVFIEWERTSSSDTNIWMLNTKLQSQFGKGNGWPYWGELDLFEMFSQDAVDVPANDYSGFGGFSAVSSYGQSTLHMGPATENGSPCFCPAQPSKSSWYGNTQPMTSGCTAQFSNDESNSIAAVWGSDATGQFIQIIQKPTITKGGKLAGVDTYDIATGSGGVTSKIYNNAELFWGIDASDACAKAGGHDATNGFPFFESFRIVLEEQKKNDKSASFTVTNIQIFTKN</sequence>
<keyword evidence="2" id="KW-0472">Membrane</keyword>
<comment type="caution">
    <text evidence="3">The sequence shown here is derived from an EMBL/GenBank/DDBJ whole genome shotgun (WGS) entry which is preliminary data.</text>
</comment>
<feature type="region of interest" description="Disordered" evidence="1">
    <location>
        <begin position="59"/>
        <end position="83"/>
    </location>
</feature>
<organism evidence="3 4">
    <name type="scientific">Peronospora matthiolae</name>
    <dbReference type="NCBI Taxonomy" id="2874970"/>
    <lineage>
        <taxon>Eukaryota</taxon>
        <taxon>Sar</taxon>
        <taxon>Stramenopiles</taxon>
        <taxon>Oomycota</taxon>
        <taxon>Peronosporomycetes</taxon>
        <taxon>Peronosporales</taxon>
        <taxon>Peronosporaceae</taxon>
        <taxon>Peronospora</taxon>
    </lineage>
</organism>
<feature type="transmembrane region" description="Helical" evidence="2">
    <location>
        <begin position="35"/>
        <end position="56"/>
    </location>
</feature>
<keyword evidence="2" id="KW-1133">Transmembrane helix</keyword>
<protein>
    <recommendedName>
        <fullName evidence="5">GH16 domain-containing protein</fullName>
    </recommendedName>
</protein>
<evidence type="ECO:0000313" key="3">
    <source>
        <dbReference type="EMBL" id="CAK7921710.1"/>
    </source>
</evidence>
<evidence type="ECO:0000313" key="4">
    <source>
        <dbReference type="Proteomes" id="UP001162060"/>
    </source>
</evidence>
<dbReference type="Proteomes" id="UP001162060">
    <property type="component" value="Unassembled WGS sequence"/>
</dbReference>
<reference evidence="3" key="1">
    <citation type="submission" date="2024-01" db="EMBL/GenBank/DDBJ databases">
        <authorList>
            <person name="Webb A."/>
        </authorList>
    </citation>
    <scope>NUCLEOTIDE SEQUENCE</scope>
    <source>
        <strain evidence="3">Pm1</strain>
    </source>
</reference>
<keyword evidence="2" id="KW-0812">Transmembrane</keyword>
<dbReference type="EMBL" id="CAKLBY020000058">
    <property type="protein sequence ID" value="CAK7921710.1"/>
    <property type="molecule type" value="Genomic_DNA"/>
</dbReference>